<dbReference type="Pfam" id="PF13495">
    <property type="entry name" value="Phage_int_SAM_4"/>
    <property type="match status" value="1"/>
</dbReference>
<evidence type="ECO:0000256" key="1">
    <source>
        <dbReference type="ARBA" id="ARBA00023125"/>
    </source>
</evidence>
<dbReference type="InterPro" id="IPR044068">
    <property type="entry name" value="CB"/>
</dbReference>
<dbReference type="Gene3D" id="1.10.150.130">
    <property type="match status" value="1"/>
</dbReference>
<sequence>MTKVDEVLESVLEGYASFLRERMLAPLRHQPYLVRWVQEFLLFAEQHRGYTFEQTLELFLAALGERVSITPWQIQQAADALRIYRYQYRADASRAEEARPTPTTTGTDEGQLARLQEVIRLRHYANSTEKAYLNWTRRFLAYRHQAGLTGEPTAADVKAFLTRLAMVEKVSASTQNQAFSALLLLFREVLRRDLEEMAQTVRARRGRKLPT</sequence>
<organism evidence="3">
    <name type="scientific">marine sediment metagenome</name>
    <dbReference type="NCBI Taxonomy" id="412755"/>
    <lineage>
        <taxon>unclassified sequences</taxon>
        <taxon>metagenomes</taxon>
        <taxon>ecological metagenomes</taxon>
    </lineage>
</organism>
<feature type="domain" description="Core-binding (CB)" evidence="2">
    <location>
        <begin position="106"/>
        <end position="190"/>
    </location>
</feature>
<keyword evidence="1" id="KW-0238">DNA-binding</keyword>
<dbReference type="InterPro" id="IPR010998">
    <property type="entry name" value="Integrase_recombinase_N"/>
</dbReference>
<dbReference type="AlphaFoldDB" id="X1M739"/>
<dbReference type="GO" id="GO:0015074">
    <property type="term" value="P:DNA integration"/>
    <property type="evidence" value="ECO:0007669"/>
    <property type="project" value="InterPro"/>
</dbReference>
<protein>
    <recommendedName>
        <fullName evidence="2">Core-binding (CB) domain-containing protein</fullName>
    </recommendedName>
</protein>
<name>X1M739_9ZZZZ</name>
<comment type="caution">
    <text evidence="3">The sequence shown here is derived from an EMBL/GenBank/DDBJ whole genome shotgun (WGS) entry which is preliminary data.</text>
</comment>
<dbReference type="PROSITE" id="PS51900">
    <property type="entry name" value="CB"/>
    <property type="match status" value="1"/>
</dbReference>
<dbReference type="EMBL" id="BARV01015118">
    <property type="protein sequence ID" value="GAI27113.1"/>
    <property type="molecule type" value="Genomic_DNA"/>
</dbReference>
<accession>X1M739</accession>
<evidence type="ECO:0000259" key="2">
    <source>
        <dbReference type="PROSITE" id="PS51900"/>
    </source>
</evidence>
<feature type="non-terminal residue" evidence="3">
    <location>
        <position position="211"/>
    </location>
</feature>
<proteinExistence type="predicted"/>
<reference evidence="3" key="1">
    <citation type="journal article" date="2014" name="Front. Microbiol.">
        <title>High frequency of phylogenetically diverse reductive dehalogenase-homologous genes in deep subseafloor sedimentary metagenomes.</title>
        <authorList>
            <person name="Kawai M."/>
            <person name="Futagami T."/>
            <person name="Toyoda A."/>
            <person name="Takaki Y."/>
            <person name="Nishi S."/>
            <person name="Hori S."/>
            <person name="Arai W."/>
            <person name="Tsubouchi T."/>
            <person name="Morono Y."/>
            <person name="Uchiyama I."/>
            <person name="Ito T."/>
            <person name="Fujiyama A."/>
            <person name="Inagaki F."/>
            <person name="Takami H."/>
        </authorList>
    </citation>
    <scope>NUCLEOTIDE SEQUENCE</scope>
    <source>
        <strain evidence="3">Expedition CK06-06</strain>
    </source>
</reference>
<dbReference type="GO" id="GO:0003677">
    <property type="term" value="F:DNA binding"/>
    <property type="evidence" value="ECO:0007669"/>
    <property type="project" value="UniProtKB-KW"/>
</dbReference>
<gene>
    <name evidence="3" type="ORF">S06H3_26199</name>
</gene>
<evidence type="ECO:0000313" key="3">
    <source>
        <dbReference type="EMBL" id="GAI27113.1"/>
    </source>
</evidence>
<dbReference type="InterPro" id="IPR004107">
    <property type="entry name" value="Integrase_SAM-like_N"/>
</dbReference>